<dbReference type="AlphaFoldDB" id="A0A4Z2DZ23"/>
<comment type="subcellular location">
    <subcellularLocation>
        <location evidence="1">Secreted</location>
    </subcellularLocation>
</comment>
<feature type="domain" description="CTCK" evidence="5">
    <location>
        <begin position="1"/>
        <end position="67"/>
    </location>
</feature>
<keyword evidence="3" id="KW-1015">Disulfide bond</keyword>
<comment type="caution">
    <text evidence="6">The sequence shown here is derived from an EMBL/GenBank/DDBJ whole genome shotgun (WGS) entry which is preliminary data.</text>
</comment>
<keyword evidence="2" id="KW-0964">Secreted</keyword>
<dbReference type="Gene3D" id="2.10.90.10">
    <property type="entry name" value="Cystine-knot cytokines"/>
    <property type="match status" value="1"/>
</dbReference>
<dbReference type="PROSITE" id="PS01225">
    <property type="entry name" value="CTCK_2"/>
    <property type="match status" value="1"/>
</dbReference>
<dbReference type="OrthoDB" id="10071893at2759"/>
<keyword evidence="7" id="KW-1185">Reference proteome</keyword>
<evidence type="ECO:0000313" key="6">
    <source>
        <dbReference type="EMBL" id="TNN21801.1"/>
    </source>
</evidence>
<name>A0A4Z2DZ23_9TELE</name>
<accession>A0A4Z2DZ23</accession>
<evidence type="ECO:0000256" key="3">
    <source>
        <dbReference type="ARBA" id="ARBA00023157"/>
    </source>
</evidence>
<dbReference type="Proteomes" id="UP000314294">
    <property type="component" value="Unassembled WGS sequence"/>
</dbReference>
<dbReference type="SUPFAM" id="SSF57501">
    <property type="entry name" value="Cystine-knot cytokines"/>
    <property type="match status" value="1"/>
</dbReference>
<comment type="caution">
    <text evidence="4">Lacks conserved residue(s) required for the propagation of feature annotation.</text>
</comment>
<evidence type="ECO:0000259" key="5">
    <source>
        <dbReference type="PROSITE" id="PS01225"/>
    </source>
</evidence>
<dbReference type="EMBL" id="SRLO01025803">
    <property type="protein sequence ID" value="TNN21801.1"/>
    <property type="molecule type" value="Genomic_DNA"/>
</dbReference>
<evidence type="ECO:0000256" key="1">
    <source>
        <dbReference type="ARBA" id="ARBA00004613"/>
    </source>
</evidence>
<dbReference type="InterPro" id="IPR006208">
    <property type="entry name" value="Glyco_hormone_CN"/>
</dbReference>
<evidence type="ECO:0000313" key="7">
    <source>
        <dbReference type="Proteomes" id="UP000314294"/>
    </source>
</evidence>
<gene>
    <name evidence="6" type="ORF">EYF80_068087</name>
</gene>
<organism evidence="6 7">
    <name type="scientific">Liparis tanakae</name>
    <name type="common">Tanaka's snailfish</name>
    <dbReference type="NCBI Taxonomy" id="230148"/>
    <lineage>
        <taxon>Eukaryota</taxon>
        <taxon>Metazoa</taxon>
        <taxon>Chordata</taxon>
        <taxon>Craniata</taxon>
        <taxon>Vertebrata</taxon>
        <taxon>Euteleostomi</taxon>
        <taxon>Actinopterygii</taxon>
        <taxon>Neopterygii</taxon>
        <taxon>Teleostei</taxon>
        <taxon>Neoteleostei</taxon>
        <taxon>Acanthomorphata</taxon>
        <taxon>Eupercaria</taxon>
        <taxon>Perciformes</taxon>
        <taxon>Cottioidei</taxon>
        <taxon>Cottales</taxon>
        <taxon>Liparidae</taxon>
        <taxon>Liparis</taxon>
    </lineage>
</organism>
<evidence type="ECO:0000256" key="2">
    <source>
        <dbReference type="ARBA" id="ARBA00022525"/>
    </source>
</evidence>
<dbReference type="InterPro" id="IPR006207">
    <property type="entry name" value="Cys_knot_C"/>
</dbReference>
<dbReference type="InterPro" id="IPR029034">
    <property type="entry name" value="Cystine-knot_cytokine"/>
</dbReference>
<dbReference type="GO" id="GO:0005576">
    <property type="term" value="C:extracellular region"/>
    <property type="evidence" value="ECO:0007669"/>
    <property type="project" value="UniProtKB-SubCell"/>
</dbReference>
<sequence length="70" mass="7766">MQVPMCQGRCESEPSVVLRGDLLVTQKNNCCRTRSSVNKRVTLQCSDLTARSFSYQHVTGCDCKACDPLP</sequence>
<reference evidence="6 7" key="1">
    <citation type="submission" date="2019-03" db="EMBL/GenBank/DDBJ databases">
        <title>First draft genome of Liparis tanakae, snailfish: a comprehensive survey of snailfish specific genes.</title>
        <authorList>
            <person name="Kim W."/>
            <person name="Song I."/>
            <person name="Jeong J.-H."/>
            <person name="Kim D."/>
            <person name="Kim S."/>
            <person name="Ryu S."/>
            <person name="Song J.Y."/>
            <person name="Lee S.K."/>
        </authorList>
    </citation>
    <scope>NUCLEOTIDE SEQUENCE [LARGE SCALE GENOMIC DNA]</scope>
    <source>
        <tissue evidence="6">Muscle</tissue>
    </source>
</reference>
<protein>
    <recommendedName>
        <fullName evidence="5">CTCK domain-containing protein</fullName>
    </recommendedName>
</protein>
<proteinExistence type="predicted"/>
<evidence type="ECO:0000256" key="4">
    <source>
        <dbReference type="PROSITE-ProRule" id="PRU00039"/>
    </source>
</evidence>
<dbReference type="Pfam" id="PF00007">
    <property type="entry name" value="Cys_knot"/>
    <property type="match status" value="1"/>
</dbReference>